<accession>A0ABU0X426</accession>
<dbReference type="InterPro" id="IPR011992">
    <property type="entry name" value="EF-hand-dom_pair"/>
</dbReference>
<dbReference type="PANTHER" id="PTHR10891">
    <property type="entry name" value="EF-HAND CALCIUM-BINDING DOMAIN CONTAINING PROTEIN"/>
    <property type="match status" value="1"/>
</dbReference>
<dbReference type="InterPro" id="IPR002048">
    <property type="entry name" value="EF_hand_dom"/>
</dbReference>
<feature type="domain" description="EF-hand" evidence="3">
    <location>
        <begin position="100"/>
        <end position="135"/>
    </location>
</feature>
<evidence type="ECO:0000313" key="5">
    <source>
        <dbReference type="Proteomes" id="UP001225605"/>
    </source>
</evidence>
<feature type="domain" description="EF-hand" evidence="3">
    <location>
        <begin position="137"/>
        <end position="169"/>
    </location>
</feature>
<dbReference type="InterPro" id="IPR039647">
    <property type="entry name" value="EF_hand_pair_protein_CML-like"/>
</dbReference>
<comment type="caution">
    <text evidence="4">The sequence shown here is derived from an EMBL/GenBank/DDBJ whole genome shotgun (WGS) entry which is preliminary data.</text>
</comment>
<organism evidence="4 5">
    <name type="scientific">Saccharothrix yanglingensis</name>
    <dbReference type="NCBI Taxonomy" id="659496"/>
    <lineage>
        <taxon>Bacteria</taxon>
        <taxon>Bacillati</taxon>
        <taxon>Actinomycetota</taxon>
        <taxon>Actinomycetes</taxon>
        <taxon>Pseudonocardiales</taxon>
        <taxon>Pseudonocardiaceae</taxon>
        <taxon>Saccharothrix</taxon>
    </lineage>
</organism>
<keyword evidence="2" id="KW-0677">Repeat</keyword>
<keyword evidence="1" id="KW-0479">Metal-binding</keyword>
<proteinExistence type="predicted"/>
<evidence type="ECO:0000259" key="3">
    <source>
        <dbReference type="PROSITE" id="PS50222"/>
    </source>
</evidence>
<dbReference type="SMART" id="SM00054">
    <property type="entry name" value="EFh"/>
    <property type="match status" value="4"/>
</dbReference>
<keyword evidence="5" id="KW-1185">Reference proteome</keyword>
<evidence type="ECO:0000313" key="4">
    <source>
        <dbReference type="EMBL" id="MDQ2586888.1"/>
    </source>
</evidence>
<feature type="domain" description="EF-hand" evidence="3">
    <location>
        <begin position="8"/>
        <end position="43"/>
    </location>
</feature>
<sequence length="183" mass="20512">MTTTVTSILTRKLNHMFRILDTDQDGHLTARDMPAMADALAVPFAEQPEKVERLRAALLHIWEAHLERMDEDGDGRLTAAEYELGVRTALAEDADALLDSLNDTVAAWFSLFDADADGYLELEEYVRLGEALGVPPQDMKTAFRRLDRDADGRLPPCEVREAVVEYFTSEDPEADGNWLYGPL</sequence>
<dbReference type="Gene3D" id="1.10.238.10">
    <property type="entry name" value="EF-hand"/>
    <property type="match status" value="1"/>
</dbReference>
<evidence type="ECO:0000256" key="2">
    <source>
        <dbReference type="ARBA" id="ARBA00022737"/>
    </source>
</evidence>
<dbReference type="PROSITE" id="PS00018">
    <property type="entry name" value="EF_HAND_1"/>
    <property type="match status" value="3"/>
</dbReference>
<dbReference type="SUPFAM" id="SSF47473">
    <property type="entry name" value="EF-hand"/>
    <property type="match status" value="1"/>
</dbReference>
<evidence type="ECO:0000256" key="1">
    <source>
        <dbReference type="ARBA" id="ARBA00022723"/>
    </source>
</evidence>
<dbReference type="PROSITE" id="PS50222">
    <property type="entry name" value="EF_HAND_2"/>
    <property type="match status" value="4"/>
</dbReference>
<dbReference type="Pfam" id="PF13833">
    <property type="entry name" value="EF-hand_8"/>
    <property type="match status" value="1"/>
</dbReference>
<dbReference type="RefSeq" id="WP_306748232.1">
    <property type="nucleotide sequence ID" value="NZ_NSDM01000010.1"/>
</dbReference>
<dbReference type="Pfam" id="PF13202">
    <property type="entry name" value="EF-hand_5"/>
    <property type="match status" value="2"/>
</dbReference>
<dbReference type="Proteomes" id="UP001225605">
    <property type="component" value="Unassembled WGS sequence"/>
</dbReference>
<protein>
    <submittedName>
        <fullName evidence="4">Calcium-binding protein</fullName>
    </submittedName>
</protein>
<name>A0ABU0X426_9PSEU</name>
<dbReference type="InterPro" id="IPR018247">
    <property type="entry name" value="EF_Hand_1_Ca_BS"/>
</dbReference>
<gene>
    <name evidence="4" type="ORF">CKY47_23440</name>
</gene>
<feature type="domain" description="EF-hand" evidence="3">
    <location>
        <begin position="57"/>
        <end position="92"/>
    </location>
</feature>
<reference evidence="4 5" key="1">
    <citation type="submission" date="2017-06" db="EMBL/GenBank/DDBJ databases">
        <title>Cultured bacterium strain Saccharothrix yanglingensis Hhs.015.</title>
        <authorList>
            <person name="Xia Y."/>
        </authorList>
    </citation>
    <scope>NUCLEOTIDE SEQUENCE [LARGE SCALE GENOMIC DNA]</scope>
    <source>
        <strain evidence="4 5">Hhs.015</strain>
    </source>
</reference>
<dbReference type="EMBL" id="NSDM01000010">
    <property type="protein sequence ID" value="MDQ2586888.1"/>
    <property type="molecule type" value="Genomic_DNA"/>
</dbReference>